<dbReference type="OrthoDB" id="1733656at2759"/>
<accession>A0A507QPE6</accession>
<dbReference type="Proteomes" id="UP000319663">
    <property type="component" value="Unassembled WGS sequence"/>
</dbReference>
<proteinExistence type="predicted"/>
<keyword evidence="4" id="KW-1185">Reference proteome</keyword>
<dbReference type="STRING" id="5098.A0A507QPE6"/>
<feature type="transmembrane region" description="Helical" evidence="1">
    <location>
        <begin position="207"/>
        <end position="230"/>
    </location>
</feature>
<keyword evidence="1" id="KW-0472">Membrane</keyword>
<comment type="caution">
    <text evidence="3">The sequence shown here is derived from an EMBL/GenBank/DDBJ whole genome shotgun (WGS) entry which is preliminary data.</text>
</comment>
<dbReference type="AlphaFoldDB" id="A0A507QPE6"/>
<evidence type="ECO:0000313" key="4">
    <source>
        <dbReference type="Proteomes" id="UP000319663"/>
    </source>
</evidence>
<protein>
    <recommendedName>
        <fullName evidence="5">Thioredoxin domain-containing protein</fullName>
    </recommendedName>
</protein>
<gene>
    <name evidence="3" type="ORF">MPDQ_002578</name>
</gene>
<sequence length="255" mass="28265">MRVLPFLAVLPALAAAQEQTPLVERVQGWFNKAKSYLPSPTPVAPVEKVAEQIAQKAVTPFNLSNWQSLLEPSSEPQEWLVFVTGGNKTCFGRCGRAEKAFNESILLFSVDRTSPHLGSLNCEKENVLCSTWFASPPTVWHFQIPQAQIGEERLPTPLHIVPLNTSTITPEGIYKIHSEKNYKTFPAYEGALHPTDGWLAKTGLNVALGYIIFGFSAIPSWLFMIGVSLFSRTFAGRRFANQVPERRAAQAGRPN</sequence>
<evidence type="ECO:0000256" key="2">
    <source>
        <dbReference type="SAM" id="SignalP"/>
    </source>
</evidence>
<feature type="chain" id="PRO_5021354391" description="Thioredoxin domain-containing protein" evidence="2">
    <location>
        <begin position="17"/>
        <end position="255"/>
    </location>
</feature>
<evidence type="ECO:0000256" key="1">
    <source>
        <dbReference type="SAM" id="Phobius"/>
    </source>
</evidence>
<organism evidence="3 4">
    <name type="scientific">Monascus purpureus</name>
    <name type="common">Red mold</name>
    <name type="synonym">Monascus anka</name>
    <dbReference type="NCBI Taxonomy" id="5098"/>
    <lineage>
        <taxon>Eukaryota</taxon>
        <taxon>Fungi</taxon>
        <taxon>Dikarya</taxon>
        <taxon>Ascomycota</taxon>
        <taxon>Pezizomycotina</taxon>
        <taxon>Eurotiomycetes</taxon>
        <taxon>Eurotiomycetidae</taxon>
        <taxon>Eurotiales</taxon>
        <taxon>Aspergillaceae</taxon>
        <taxon>Monascus</taxon>
    </lineage>
</organism>
<evidence type="ECO:0008006" key="5">
    <source>
        <dbReference type="Google" id="ProtNLM"/>
    </source>
</evidence>
<keyword evidence="1" id="KW-0812">Transmembrane</keyword>
<dbReference type="EMBL" id="VIFY01000180">
    <property type="protein sequence ID" value="TQB68952.1"/>
    <property type="molecule type" value="Genomic_DNA"/>
</dbReference>
<reference evidence="3 4" key="1">
    <citation type="submission" date="2019-06" db="EMBL/GenBank/DDBJ databases">
        <title>Wine fermentation using esterase from Monascus purpureus.</title>
        <authorList>
            <person name="Geng C."/>
            <person name="Zhang Y."/>
        </authorList>
    </citation>
    <scope>NUCLEOTIDE SEQUENCE [LARGE SCALE GENOMIC DNA]</scope>
    <source>
        <strain evidence="3">HQ1</strain>
    </source>
</reference>
<evidence type="ECO:0000313" key="3">
    <source>
        <dbReference type="EMBL" id="TQB68952.1"/>
    </source>
</evidence>
<name>A0A507QPE6_MONPU</name>
<feature type="signal peptide" evidence="2">
    <location>
        <begin position="1"/>
        <end position="16"/>
    </location>
</feature>
<keyword evidence="1" id="KW-1133">Transmembrane helix</keyword>
<keyword evidence="2" id="KW-0732">Signal</keyword>